<sequence length="252" mass="28892">MTQSLRPPVFFSDELRFGEGDISLSLEEYRQAVERKPQEDDLAYAKRLAAVIAKGTAHIHWERYEPAKFNQLVPIWENWILHVVGRFSGIPEFERYHFVTPEKSMERGIGICGEVSMLMTTLLENNGIEASMVTVPGHVLVTADFADKTYIFDPDFGVVLPYAAHELADNADSASQLYVEAGYKDYDKAFFQRAFTQPFKLWRGPEHFISNKYYFEKISYGLIWIVPIFLIIVALLIKPTRTKQRRDGANGT</sequence>
<dbReference type="RefSeq" id="WP_382407320.1">
    <property type="nucleotide sequence ID" value="NZ_JBHSGU010000002.1"/>
</dbReference>
<evidence type="ECO:0000313" key="2">
    <source>
        <dbReference type="EMBL" id="MFC4700150.1"/>
    </source>
</evidence>
<dbReference type="SUPFAM" id="SSF54001">
    <property type="entry name" value="Cysteine proteinases"/>
    <property type="match status" value="1"/>
</dbReference>
<evidence type="ECO:0000313" key="3">
    <source>
        <dbReference type="Proteomes" id="UP001595897"/>
    </source>
</evidence>
<evidence type="ECO:0000256" key="1">
    <source>
        <dbReference type="SAM" id="Phobius"/>
    </source>
</evidence>
<dbReference type="Proteomes" id="UP001595897">
    <property type="component" value="Unassembled WGS sequence"/>
</dbReference>
<comment type="caution">
    <text evidence="2">The sequence shown here is derived from an EMBL/GenBank/DDBJ whole genome shotgun (WGS) entry which is preliminary data.</text>
</comment>
<protein>
    <recommendedName>
        <fullName evidence="4">Transglutaminase-like domain-containing protein</fullName>
    </recommendedName>
</protein>
<keyword evidence="1" id="KW-1133">Transmembrane helix</keyword>
<keyword evidence="3" id="KW-1185">Reference proteome</keyword>
<accession>A0ABV9LWX4</accession>
<dbReference type="InterPro" id="IPR038765">
    <property type="entry name" value="Papain-like_cys_pep_sf"/>
</dbReference>
<reference evidence="3" key="1">
    <citation type="journal article" date="2019" name="Int. J. Syst. Evol. Microbiol.">
        <title>The Global Catalogue of Microorganisms (GCM) 10K type strain sequencing project: providing services to taxonomists for standard genome sequencing and annotation.</title>
        <authorList>
            <consortium name="The Broad Institute Genomics Platform"/>
            <consortium name="The Broad Institute Genome Sequencing Center for Infectious Disease"/>
            <person name="Wu L."/>
            <person name="Ma J."/>
        </authorList>
    </citation>
    <scope>NUCLEOTIDE SEQUENCE [LARGE SCALE GENOMIC DNA]</scope>
    <source>
        <strain evidence="3">KACC 12507</strain>
    </source>
</reference>
<gene>
    <name evidence="2" type="ORF">ACFO4O_08290</name>
</gene>
<evidence type="ECO:0008006" key="4">
    <source>
        <dbReference type="Google" id="ProtNLM"/>
    </source>
</evidence>
<dbReference type="Gene3D" id="3.10.620.30">
    <property type="match status" value="1"/>
</dbReference>
<name>A0ABV9LWX4_9ALTE</name>
<proteinExistence type="predicted"/>
<organism evidence="2 3">
    <name type="scientific">Glaciecola siphonariae</name>
    <dbReference type="NCBI Taxonomy" id="521012"/>
    <lineage>
        <taxon>Bacteria</taxon>
        <taxon>Pseudomonadati</taxon>
        <taxon>Pseudomonadota</taxon>
        <taxon>Gammaproteobacteria</taxon>
        <taxon>Alteromonadales</taxon>
        <taxon>Alteromonadaceae</taxon>
        <taxon>Glaciecola</taxon>
    </lineage>
</organism>
<dbReference type="EMBL" id="JBHSGU010000002">
    <property type="protein sequence ID" value="MFC4700150.1"/>
    <property type="molecule type" value="Genomic_DNA"/>
</dbReference>
<feature type="transmembrane region" description="Helical" evidence="1">
    <location>
        <begin position="218"/>
        <end position="237"/>
    </location>
</feature>
<keyword evidence="1" id="KW-0812">Transmembrane</keyword>
<keyword evidence="1" id="KW-0472">Membrane</keyword>